<dbReference type="InterPro" id="IPR008927">
    <property type="entry name" value="6-PGluconate_DH-like_C_sf"/>
</dbReference>
<evidence type="ECO:0000259" key="3">
    <source>
        <dbReference type="Pfam" id="PF10728"/>
    </source>
</evidence>
<dbReference type="SUPFAM" id="SSF51735">
    <property type="entry name" value="NAD(P)-binding Rossmann-fold domains"/>
    <property type="match status" value="1"/>
</dbReference>
<sequence length="306" mass="32863">MKSDISIGIIGAGAMGTALGLGLSAAGYDVSVIASRTDRSAFRLIKRISGSRHSSGSGECFQTCDLIFITTPDDLISEVAAKFSWKKGQLVIHCSGARGLSVLDPARAQGALVGAFHPFQTFSNVTSRKEAIGKFVDIYFAIEAHGRLLNVLQEMAKNLGGKVLSVENKHRALYHSSAVLSCGYIVTLLYSAVQLWKEIGFSEEEALDAIGTMAHSTVQSVRRYGLVSTVTGPVVRGDTTTLNQQLRALSINDTGLLKLFIALTEASLPMIKGFLSEDKQREILKLVMRYGEAGKSDDVIGRGSFV</sequence>
<feature type="domain" description="DUF2520" evidence="3">
    <location>
        <begin position="138"/>
        <end position="265"/>
    </location>
</feature>
<keyword evidence="1" id="KW-1133">Transmembrane helix</keyword>
<dbReference type="Gene3D" id="3.40.50.720">
    <property type="entry name" value="NAD(P)-binding Rossmann-like Domain"/>
    <property type="match status" value="1"/>
</dbReference>
<keyword evidence="1" id="KW-0812">Transmembrane</keyword>
<keyword evidence="1" id="KW-0472">Membrane</keyword>
<dbReference type="InterPro" id="IPR018931">
    <property type="entry name" value="DUF2520"/>
</dbReference>
<organism evidence="4">
    <name type="scientific">marine metagenome</name>
    <dbReference type="NCBI Taxonomy" id="408172"/>
    <lineage>
        <taxon>unclassified sequences</taxon>
        <taxon>metagenomes</taxon>
        <taxon>ecological metagenomes</taxon>
    </lineage>
</organism>
<dbReference type="SUPFAM" id="SSF48179">
    <property type="entry name" value="6-phosphogluconate dehydrogenase C-terminal domain-like"/>
    <property type="match status" value="1"/>
</dbReference>
<proteinExistence type="predicted"/>
<dbReference type="InterPro" id="IPR036291">
    <property type="entry name" value="NAD(P)-bd_dom_sf"/>
</dbReference>
<reference evidence="4" key="1">
    <citation type="submission" date="2018-05" db="EMBL/GenBank/DDBJ databases">
        <authorList>
            <person name="Lanie J.A."/>
            <person name="Ng W.-L."/>
            <person name="Kazmierczak K.M."/>
            <person name="Andrzejewski T.M."/>
            <person name="Davidsen T.M."/>
            <person name="Wayne K.J."/>
            <person name="Tettelin H."/>
            <person name="Glass J.I."/>
            <person name="Rusch D."/>
            <person name="Podicherti R."/>
            <person name="Tsui H.-C.T."/>
            <person name="Winkler M.E."/>
        </authorList>
    </citation>
    <scope>NUCLEOTIDE SEQUENCE</scope>
</reference>
<evidence type="ECO:0000259" key="2">
    <source>
        <dbReference type="Pfam" id="PF10727"/>
    </source>
</evidence>
<protein>
    <recommendedName>
        <fullName evidence="5">DUF2520 domain-containing protein</fullName>
    </recommendedName>
</protein>
<name>A0A382CD42_9ZZZZ</name>
<evidence type="ECO:0000256" key="1">
    <source>
        <dbReference type="SAM" id="Phobius"/>
    </source>
</evidence>
<dbReference type="InterPro" id="IPR019665">
    <property type="entry name" value="OxRdtase/DH_put_Rossmann_dom"/>
</dbReference>
<dbReference type="Pfam" id="PF10727">
    <property type="entry name" value="Rossmann-like"/>
    <property type="match status" value="1"/>
</dbReference>
<dbReference type="Pfam" id="PF10728">
    <property type="entry name" value="DUF2520"/>
    <property type="match status" value="1"/>
</dbReference>
<evidence type="ECO:0008006" key="5">
    <source>
        <dbReference type="Google" id="ProtNLM"/>
    </source>
</evidence>
<dbReference type="Gene3D" id="1.10.1040.20">
    <property type="entry name" value="ProC-like, C-terminal domain"/>
    <property type="match status" value="1"/>
</dbReference>
<dbReference type="PANTHER" id="PTHR40459">
    <property type="entry name" value="CONSERVED HYPOTHETICAL ALANINE AND LEUCINE RICH PROTEIN"/>
    <property type="match status" value="1"/>
</dbReference>
<gene>
    <name evidence="4" type="ORF">METZ01_LOCUS176870</name>
</gene>
<dbReference type="AlphaFoldDB" id="A0A382CD42"/>
<dbReference type="InterPro" id="IPR037108">
    <property type="entry name" value="TM1727-like_C_sf"/>
</dbReference>
<dbReference type="PANTHER" id="PTHR40459:SF1">
    <property type="entry name" value="CONSERVED HYPOTHETICAL ALANINE AND LEUCINE RICH PROTEIN"/>
    <property type="match status" value="1"/>
</dbReference>
<accession>A0A382CD42</accession>
<feature type="transmembrane region" description="Helical" evidence="1">
    <location>
        <begin position="7"/>
        <end position="28"/>
    </location>
</feature>
<dbReference type="EMBL" id="UINC01033947">
    <property type="protein sequence ID" value="SVB24016.1"/>
    <property type="molecule type" value="Genomic_DNA"/>
</dbReference>
<evidence type="ECO:0000313" key="4">
    <source>
        <dbReference type="EMBL" id="SVB24016.1"/>
    </source>
</evidence>
<feature type="domain" description="Putative oxidoreductase/dehydrogenase Rossmann-like" evidence="2">
    <location>
        <begin position="4"/>
        <end position="118"/>
    </location>
</feature>